<accession>A0ABS4BM17</accession>
<sequence length="710" mass="77547">MRSRNHPWSVRVPWIVALCLGTIIVSGSVYSTLEERNAMLASADRSVVNVLDSVSQDIIGTFQLSNTVITSLTSSVRMSERTIGDLEQISRDIAAIAKAAPRLEEILFVEPGGWIQVSSLANNSGQRNVMREAFFREASRTEPSGRLVAQSSESGGLAIARRLDLDDGLYVGVVATVVPKSYFDTAYSALDIGRGLQIKIRRADGKALISYGRDLGSDAVRTEKDLAPLPLLASVAFSRAAILQNWKHQLPQRIGTAVGLVLLMMAVALLLSRLLAQKAAERQSLMQQASTDPLTGLANRRVFIDALHEAISQSPDVAFALVLIDLDGFKALNDTHGHLAGDTTLKAVAERLVRCLSAHGTVARLGGDEFGAILATAVVNDLKALLTSVQLSLTQSLQWNDIRLEVGASIGAAKFCGGFPSTDALIQQADLAMYGAKKQGSGNICFFEAGMETAGEAQNQRRRELRSALKQGEIVPYYQPIVQFPDRRIVAMEVLARWNHPKRGVLEPGEFIELAEDMNLITPLTLELIRQVAVDMRTWPQDIRVSINISPRQLQDAALAESVIEAVEQVGIDPTRIEIELTEDSILDDYEMAKSVLSIFRMKGMTLALDDFGTGYSSLRHLQELRFDRIKIDRSFVKKLPASGESLKLIEAIMRLASSFGMAITSEGIERHEQVMLIEQQGVSSGQGFLFGRPMPSGAANALFHRQMAV</sequence>
<proteinExistence type="predicted"/>
<feature type="domain" description="GGDEF" evidence="3">
    <location>
        <begin position="317"/>
        <end position="449"/>
    </location>
</feature>
<evidence type="ECO:0000259" key="3">
    <source>
        <dbReference type="PROSITE" id="PS50887"/>
    </source>
</evidence>
<keyword evidence="1" id="KW-1133">Transmembrane helix</keyword>
<dbReference type="InterPro" id="IPR043128">
    <property type="entry name" value="Rev_trsase/Diguanyl_cyclase"/>
</dbReference>
<dbReference type="RefSeq" id="WP_209596862.1">
    <property type="nucleotide sequence ID" value="NZ_JAGJCF010000020.1"/>
</dbReference>
<dbReference type="PANTHER" id="PTHR44757:SF2">
    <property type="entry name" value="BIOFILM ARCHITECTURE MAINTENANCE PROTEIN MBAA"/>
    <property type="match status" value="1"/>
</dbReference>
<dbReference type="Gene3D" id="3.30.450.20">
    <property type="entry name" value="PAS domain"/>
    <property type="match status" value="1"/>
</dbReference>
<gene>
    <name evidence="4" type="ORF">J6595_19470</name>
</gene>
<name>A0ABS4BM17_9HYPH</name>
<dbReference type="InterPro" id="IPR029787">
    <property type="entry name" value="Nucleotide_cyclase"/>
</dbReference>
<dbReference type="Gene3D" id="3.30.70.270">
    <property type="match status" value="1"/>
</dbReference>
<reference evidence="4 5" key="1">
    <citation type="submission" date="2021-04" db="EMBL/GenBank/DDBJ databases">
        <title>Whole genome sequence of Jiella sp. KSK16Y-1.</title>
        <authorList>
            <person name="Tuo L."/>
        </authorList>
    </citation>
    <scope>NUCLEOTIDE SEQUENCE [LARGE SCALE GENOMIC DNA]</scope>
    <source>
        <strain evidence="4 5">KSK16Y-1</strain>
    </source>
</reference>
<dbReference type="NCBIfam" id="TIGR00254">
    <property type="entry name" value="GGDEF"/>
    <property type="match status" value="1"/>
</dbReference>
<dbReference type="SUPFAM" id="SSF141868">
    <property type="entry name" value="EAL domain-like"/>
    <property type="match status" value="1"/>
</dbReference>
<comment type="caution">
    <text evidence="4">The sequence shown here is derived from an EMBL/GenBank/DDBJ whole genome shotgun (WGS) entry which is preliminary data.</text>
</comment>
<dbReference type="SMART" id="SM00052">
    <property type="entry name" value="EAL"/>
    <property type="match status" value="1"/>
</dbReference>
<keyword evidence="1" id="KW-0472">Membrane</keyword>
<dbReference type="CDD" id="cd01948">
    <property type="entry name" value="EAL"/>
    <property type="match status" value="1"/>
</dbReference>
<dbReference type="InterPro" id="IPR052155">
    <property type="entry name" value="Biofilm_reg_signaling"/>
</dbReference>
<organism evidence="4 5">
    <name type="scientific">Jiella mangrovi</name>
    <dbReference type="NCBI Taxonomy" id="2821407"/>
    <lineage>
        <taxon>Bacteria</taxon>
        <taxon>Pseudomonadati</taxon>
        <taxon>Pseudomonadota</taxon>
        <taxon>Alphaproteobacteria</taxon>
        <taxon>Hyphomicrobiales</taxon>
        <taxon>Aurantimonadaceae</taxon>
        <taxon>Jiella</taxon>
    </lineage>
</organism>
<dbReference type="InterPro" id="IPR001633">
    <property type="entry name" value="EAL_dom"/>
</dbReference>
<feature type="transmembrane region" description="Helical" evidence="1">
    <location>
        <begin position="254"/>
        <end position="276"/>
    </location>
</feature>
<protein>
    <submittedName>
        <fullName evidence="4">EAL domain-containing protein</fullName>
    </submittedName>
</protein>
<feature type="transmembrane region" description="Helical" evidence="1">
    <location>
        <begin position="12"/>
        <end position="33"/>
    </location>
</feature>
<dbReference type="CDD" id="cd01949">
    <property type="entry name" value="GGDEF"/>
    <property type="match status" value="1"/>
</dbReference>
<dbReference type="PROSITE" id="PS50887">
    <property type="entry name" value="GGDEF"/>
    <property type="match status" value="1"/>
</dbReference>
<dbReference type="InterPro" id="IPR035919">
    <property type="entry name" value="EAL_sf"/>
</dbReference>
<dbReference type="Proteomes" id="UP000678276">
    <property type="component" value="Unassembled WGS sequence"/>
</dbReference>
<keyword evidence="1" id="KW-0812">Transmembrane</keyword>
<dbReference type="Gene3D" id="3.20.20.450">
    <property type="entry name" value="EAL domain"/>
    <property type="match status" value="1"/>
</dbReference>
<dbReference type="Pfam" id="PF00563">
    <property type="entry name" value="EAL"/>
    <property type="match status" value="1"/>
</dbReference>
<dbReference type="PROSITE" id="PS50883">
    <property type="entry name" value="EAL"/>
    <property type="match status" value="1"/>
</dbReference>
<dbReference type="InterPro" id="IPR000160">
    <property type="entry name" value="GGDEF_dom"/>
</dbReference>
<dbReference type="SUPFAM" id="SSF55073">
    <property type="entry name" value="Nucleotide cyclase"/>
    <property type="match status" value="1"/>
</dbReference>
<feature type="domain" description="EAL" evidence="2">
    <location>
        <begin position="458"/>
        <end position="708"/>
    </location>
</feature>
<dbReference type="PANTHER" id="PTHR44757">
    <property type="entry name" value="DIGUANYLATE CYCLASE DGCP"/>
    <property type="match status" value="1"/>
</dbReference>
<evidence type="ECO:0000256" key="1">
    <source>
        <dbReference type="SAM" id="Phobius"/>
    </source>
</evidence>
<keyword evidence="5" id="KW-1185">Reference proteome</keyword>
<dbReference type="EMBL" id="JAGJCF010000020">
    <property type="protein sequence ID" value="MBP0617769.1"/>
    <property type="molecule type" value="Genomic_DNA"/>
</dbReference>
<dbReference type="Pfam" id="PF00990">
    <property type="entry name" value="GGDEF"/>
    <property type="match status" value="1"/>
</dbReference>
<evidence type="ECO:0000313" key="4">
    <source>
        <dbReference type="EMBL" id="MBP0617769.1"/>
    </source>
</evidence>
<dbReference type="SMART" id="SM00267">
    <property type="entry name" value="GGDEF"/>
    <property type="match status" value="1"/>
</dbReference>
<evidence type="ECO:0000313" key="5">
    <source>
        <dbReference type="Proteomes" id="UP000678276"/>
    </source>
</evidence>
<evidence type="ECO:0000259" key="2">
    <source>
        <dbReference type="PROSITE" id="PS50883"/>
    </source>
</evidence>